<evidence type="ECO:0000313" key="3">
    <source>
        <dbReference type="Proteomes" id="UP000197446"/>
    </source>
</evidence>
<dbReference type="Proteomes" id="UP000197446">
    <property type="component" value="Unassembled WGS sequence"/>
</dbReference>
<accession>A0A254NBW8</accession>
<dbReference type="InterPro" id="IPR032710">
    <property type="entry name" value="NTF2-like_dom_sf"/>
</dbReference>
<comment type="caution">
    <text evidence="2">The sequence shown here is derived from an EMBL/GenBank/DDBJ whole genome shotgun (WGS) entry which is preliminary data.</text>
</comment>
<dbReference type="AlphaFoldDB" id="A0A254NBW8"/>
<reference evidence="2 3" key="1">
    <citation type="journal article" date="2007" name="Int. J. Syst. Evol. Microbiol.">
        <title>Description of Pelomonas aquatica sp. nov. and Pelomonas puraquae sp. nov., isolated from industrial and haemodialysis water.</title>
        <authorList>
            <person name="Gomila M."/>
            <person name="Bowien B."/>
            <person name="Falsen E."/>
            <person name="Moore E.R."/>
            <person name="Lalucat J."/>
        </authorList>
    </citation>
    <scope>NUCLEOTIDE SEQUENCE [LARGE SCALE GENOMIC DNA]</scope>
    <source>
        <strain evidence="2 3">CCUG 52769</strain>
    </source>
</reference>
<gene>
    <name evidence="2" type="ORF">CDO81_11750</name>
</gene>
<proteinExistence type="predicted"/>
<dbReference type="InterPro" id="IPR011944">
    <property type="entry name" value="Steroid_delta5-4_isomerase"/>
</dbReference>
<dbReference type="SUPFAM" id="SSF54427">
    <property type="entry name" value="NTF2-like"/>
    <property type="match status" value="1"/>
</dbReference>
<keyword evidence="3" id="KW-1185">Reference proteome</keyword>
<protein>
    <submittedName>
        <fullName evidence="2">Uncharacterized protein</fullName>
    </submittedName>
</protein>
<evidence type="ECO:0000256" key="1">
    <source>
        <dbReference type="SAM" id="SignalP"/>
    </source>
</evidence>
<feature type="signal peptide" evidence="1">
    <location>
        <begin position="1"/>
        <end position="31"/>
    </location>
</feature>
<feature type="chain" id="PRO_5013281808" evidence="1">
    <location>
        <begin position="32"/>
        <end position="177"/>
    </location>
</feature>
<dbReference type="Gene3D" id="3.10.450.50">
    <property type="match status" value="1"/>
</dbReference>
<organism evidence="2 3">
    <name type="scientific">Roseateles puraquae</name>
    <dbReference type="NCBI Taxonomy" id="431059"/>
    <lineage>
        <taxon>Bacteria</taxon>
        <taxon>Pseudomonadati</taxon>
        <taxon>Pseudomonadota</taxon>
        <taxon>Betaproteobacteria</taxon>
        <taxon>Burkholderiales</taxon>
        <taxon>Sphaerotilaceae</taxon>
        <taxon>Roseateles</taxon>
    </lineage>
</organism>
<keyword evidence="1" id="KW-0732">Signal</keyword>
<dbReference type="EMBL" id="NISI01000004">
    <property type="protein sequence ID" value="OWR03867.1"/>
    <property type="molecule type" value="Genomic_DNA"/>
</dbReference>
<evidence type="ECO:0000313" key="2">
    <source>
        <dbReference type="EMBL" id="OWR03867.1"/>
    </source>
</evidence>
<sequence length="177" mass="19283">MPSSHRRHWMQRCLSAAVLPLLGASPMPTSSSPLATPTPIEPAVAALLRVMEDTWNASDMDAMFAVATPDIHWVNVVGMHWQGHAAVKQAHVVFFDLMFRGVPLKLEAVEHVKTLPGGLRLLVVRWLLGAYKTPSGEPRPPSQNRMSILAVPGPDGLLISHVANIEVNPHAARHNPV</sequence>
<name>A0A254NBW8_9BURK</name>
<dbReference type="NCBIfam" id="TIGR02246">
    <property type="entry name" value="SgcJ/EcaC family oxidoreductase"/>
    <property type="match status" value="1"/>
</dbReference>